<dbReference type="Proteomes" id="UP001159363">
    <property type="component" value="Chromosome 15"/>
</dbReference>
<organism evidence="1 2">
    <name type="scientific">Dryococelus australis</name>
    <dbReference type="NCBI Taxonomy" id="614101"/>
    <lineage>
        <taxon>Eukaryota</taxon>
        <taxon>Metazoa</taxon>
        <taxon>Ecdysozoa</taxon>
        <taxon>Arthropoda</taxon>
        <taxon>Hexapoda</taxon>
        <taxon>Insecta</taxon>
        <taxon>Pterygota</taxon>
        <taxon>Neoptera</taxon>
        <taxon>Polyneoptera</taxon>
        <taxon>Phasmatodea</taxon>
        <taxon>Verophasmatodea</taxon>
        <taxon>Anareolatae</taxon>
        <taxon>Phasmatidae</taxon>
        <taxon>Eurycanthinae</taxon>
        <taxon>Dryococelus</taxon>
    </lineage>
</organism>
<reference evidence="1 2" key="1">
    <citation type="submission" date="2023-02" db="EMBL/GenBank/DDBJ databases">
        <title>LHISI_Scaffold_Assembly.</title>
        <authorList>
            <person name="Stuart O.P."/>
            <person name="Cleave R."/>
            <person name="Magrath M.J.L."/>
            <person name="Mikheyev A.S."/>
        </authorList>
    </citation>
    <scope>NUCLEOTIDE SEQUENCE [LARGE SCALE GENOMIC DNA]</scope>
    <source>
        <strain evidence="1">Daus_M_001</strain>
        <tissue evidence="1">Leg muscle</tissue>
    </source>
</reference>
<evidence type="ECO:0000313" key="2">
    <source>
        <dbReference type="Proteomes" id="UP001159363"/>
    </source>
</evidence>
<protein>
    <submittedName>
        <fullName evidence="1">Uncharacterized protein</fullName>
    </submittedName>
</protein>
<name>A0ABQ9G2X8_9NEOP</name>
<evidence type="ECO:0000313" key="1">
    <source>
        <dbReference type="EMBL" id="KAJ8866841.1"/>
    </source>
</evidence>
<proteinExistence type="predicted"/>
<dbReference type="EMBL" id="JARBHB010000016">
    <property type="protein sequence ID" value="KAJ8866841.1"/>
    <property type="molecule type" value="Genomic_DNA"/>
</dbReference>
<comment type="caution">
    <text evidence="1">The sequence shown here is derived from an EMBL/GenBank/DDBJ whole genome shotgun (WGS) entry which is preliminary data.</text>
</comment>
<accession>A0ABQ9G2X8</accession>
<gene>
    <name evidence="1" type="ORF">PR048_032702</name>
</gene>
<sequence length="737" mass="82433">MRRPSTRSGRLIDTIAALWASGKPPEFTVRGPPRRSWCPTSVTTPHNPAIWKLVIEVLLGNDCIVTRAGMRGRGKREIPEKTRGPTASYGTILTSENPVTRPGIEPVRLDVFVVGSNGKGIVNPVALIYIEARKVLVQFILQHLQMFNQTGINISIFCGMKHFWQLPRFEMVYARNCGMRRSQARDETKRSAVRWLRSVQSCVPVNAVHVSSAAVFAEASSWLVATLPSVNGTRDIIPRFLISKWVACSSHSKEHRSTLEDHHLLTTGHNTRCPIIRRYELHYTNLRLPARERVELSSAKEAMEFTCSKYWDMVLAMGAPAAKLHATVLDLCRRQASHRQQVGYSTLLHCCDLAPDIHPENIEQSRTFWQLRTSDMIESISLLDCMIANADILVFSRTIILVRGTSNTTDSGANYLYWKTCEDRAAPRSSMFPSRIRSRSRLHGLPLLSYLLLLCHPFFPANVRFTVPFRIHAAAYSSLRELAVAPTRLRTAASKFPGRSQSKRVSRQRECVSLSISKTPTRPPARSVYLIFSPWRDPEPALDGWPPCWECRVQPRRPRSAPDPTPRRDTTLLATCVFSVRAAINHQSVADPCAALAAANTTATISATIYTPALYCRYTQHENIARQCHACSGDGALDSHGSIALIAPVILALSSSRTRPTFSDQDQEQHWRQCTLEHTTDLPAETEMMSHVVAMVSRPTEGRQGRKTTRGGAGIIAASTCVRSYDDSAFFTELKRT</sequence>
<keyword evidence="2" id="KW-1185">Reference proteome</keyword>